<proteinExistence type="predicted"/>
<gene>
    <name evidence="1" type="ORF">ACFQ4H_02950</name>
</gene>
<dbReference type="Proteomes" id="UP001597260">
    <property type="component" value="Unassembled WGS sequence"/>
</dbReference>
<dbReference type="RefSeq" id="WP_377566619.1">
    <property type="nucleotide sequence ID" value="NZ_JBHTMP010000002.1"/>
</dbReference>
<name>A0ABW3Y6J4_9ACTN</name>
<sequence length="126" mass="13468">MAGINDQRSFFTGADALTDNVALVEWFNSSRRLLHAAALELGVTASELDARLRAVAGGVVVGGLSGRARARQVARPITHASEALVTASQYIVTASTRFEAVYMPELEAVGYKPRKDAFRFTNGGGR</sequence>
<evidence type="ECO:0000313" key="2">
    <source>
        <dbReference type="Proteomes" id="UP001597260"/>
    </source>
</evidence>
<evidence type="ECO:0000313" key="1">
    <source>
        <dbReference type="EMBL" id="MFD1320043.1"/>
    </source>
</evidence>
<accession>A0ABW3Y6J4</accession>
<comment type="caution">
    <text evidence="1">The sequence shown here is derived from an EMBL/GenBank/DDBJ whole genome shotgun (WGS) entry which is preliminary data.</text>
</comment>
<reference evidence="2" key="1">
    <citation type="journal article" date="2019" name="Int. J. Syst. Evol. Microbiol.">
        <title>The Global Catalogue of Microorganisms (GCM) 10K type strain sequencing project: providing services to taxonomists for standard genome sequencing and annotation.</title>
        <authorList>
            <consortium name="The Broad Institute Genomics Platform"/>
            <consortium name="The Broad Institute Genome Sequencing Center for Infectious Disease"/>
            <person name="Wu L."/>
            <person name="Ma J."/>
        </authorList>
    </citation>
    <scope>NUCLEOTIDE SEQUENCE [LARGE SCALE GENOMIC DNA]</scope>
    <source>
        <strain evidence="2">JCM 31037</strain>
    </source>
</reference>
<protein>
    <submittedName>
        <fullName evidence="1">Uncharacterized protein</fullName>
    </submittedName>
</protein>
<organism evidence="1 2">
    <name type="scientific">Micromonospora sonneratiae</name>
    <dbReference type="NCBI Taxonomy" id="1184706"/>
    <lineage>
        <taxon>Bacteria</taxon>
        <taxon>Bacillati</taxon>
        <taxon>Actinomycetota</taxon>
        <taxon>Actinomycetes</taxon>
        <taxon>Micromonosporales</taxon>
        <taxon>Micromonosporaceae</taxon>
        <taxon>Micromonospora</taxon>
    </lineage>
</organism>
<dbReference type="EMBL" id="JBHTMP010000002">
    <property type="protein sequence ID" value="MFD1320043.1"/>
    <property type="molecule type" value="Genomic_DNA"/>
</dbReference>
<keyword evidence="2" id="KW-1185">Reference proteome</keyword>